<dbReference type="AlphaFoldDB" id="A0A2P5G2G4"/>
<organism evidence="1 2">
    <name type="scientific">Trema orientale</name>
    <name type="common">Charcoal tree</name>
    <name type="synonym">Celtis orientalis</name>
    <dbReference type="NCBI Taxonomy" id="63057"/>
    <lineage>
        <taxon>Eukaryota</taxon>
        <taxon>Viridiplantae</taxon>
        <taxon>Streptophyta</taxon>
        <taxon>Embryophyta</taxon>
        <taxon>Tracheophyta</taxon>
        <taxon>Spermatophyta</taxon>
        <taxon>Magnoliopsida</taxon>
        <taxon>eudicotyledons</taxon>
        <taxon>Gunneridae</taxon>
        <taxon>Pentapetalae</taxon>
        <taxon>rosids</taxon>
        <taxon>fabids</taxon>
        <taxon>Rosales</taxon>
        <taxon>Cannabaceae</taxon>
        <taxon>Trema</taxon>
    </lineage>
</organism>
<name>A0A2P5G2G4_TREOI</name>
<dbReference type="OrthoDB" id="10349027at2759"/>
<dbReference type="InParanoid" id="A0A2P5G2G4"/>
<sequence>MFGRREEDRKERELQHLGKEMREEGEHSFLVVFGIRGRRDLSLVWYYGMAMLTERKWEILPPTLFCSTKTN</sequence>
<gene>
    <name evidence="1" type="ORF">TorRG33x02_005030</name>
</gene>
<comment type="caution">
    <text evidence="1">The sequence shown here is derived from an EMBL/GenBank/DDBJ whole genome shotgun (WGS) entry which is preliminary data.</text>
</comment>
<reference evidence="2" key="1">
    <citation type="submission" date="2016-06" db="EMBL/GenBank/DDBJ databases">
        <title>Parallel loss of symbiosis genes in relatives of nitrogen-fixing non-legume Parasponia.</title>
        <authorList>
            <person name="Van Velzen R."/>
            <person name="Holmer R."/>
            <person name="Bu F."/>
            <person name="Rutten L."/>
            <person name="Van Zeijl A."/>
            <person name="Liu W."/>
            <person name="Santuari L."/>
            <person name="Cao Q."/>
            <person name="Sharma T."/>
            <person name="Shen D."/>
            <person name="Roswanjaya Y."/>
            <person name="Wardhani T."/>
            <person name="Kalhor M.S."/>
            <person name="Jansen J."/>
            <person name="Van den Hoogen J."/>
            <person name="Gungor B."/>
            <person name="Hartog M."/>
            <person name="Hontelez J."/>
            <person name="Verver J."/>
            <person name="Yang W.-C."/>
            <person name="Schijlen E."/>
            <person name="Repin R."/>
            <person name="Schilthuizen M."/>
            <person name="Schranz E."/>
            <person name="Heidstra R."/>
            <person name="Miyata K."/>
            <person name="Fedorova E."/>
            <person name="Kohlen W."/>
            <person name="Bisseling T."/>
            <person name="Smit S."/>
            <person name="Geurts R."/>
        </authorList>
    </citation>
    <scope>NUCLEOTIDE SEQUENCE [LARGE SCALE GENOMIC DNA]</scope>
    <source>
        <strain evidence="2">cv. RG33-2</strain>
    </source>
</reference>
<evidence type="ECO:0000313" key="1">
    <source>
        <dbReference type="EMBL" id="POO04199.1"/>
    </source>
</evidence>
<accession>A0A2P5G2G4</accession>
<dbReference type="Proteomes" id="UP000237000">
    <property type="component" value="Unassembled WGS sequence"/>
</dbReference>
<evidence type="ECO:0000313" key="2">
    <source>
        <dbReference type="Proteomes" id="UP000237000"/>
    </source>
</evidence>
<proteinExistence type="predicted"/>
<dbReference type="EMBL" id="JXTC01000001">
    <property type="protein sequence ID" value="POO04199.1"/>
    <property type="molecule type" value="Genomic_DNA"/>
</dbReference>
<protein>
    <submittedName>
        <fullName evidence="1">Uncharacterized protein</fullName>
    </submittedName>
</protein>
<keyword evidence="2" id="KW-1185">Reference proteome</keyword>